<feature type="signal peptide" evidence="6">
    <location>
        <begin position="1"/>
        <end position="19"/>
    </location>
</feature>
<dbReference type="PROSITE" id="PS50059">
    <property type="entry name" value="FKBP_PPIASE"/>
    <property type="match status" value="1"/>
</dbReference>
<evidence type="ECO:0000256" key="6">
    <source>
        <dbReference type="SAM" id="SignalP"/>
    </source>
</evidence>
<keyword evidence="6" id="KW-0732">Signal</keyword>
<comment type="similarity">
    <text evidence="4">Belongs to the FKBP-type PPIase family.</text>
</comment>
<name>A0ABU9KZZ9_9FLAO</name>
<dbReference type="InterPro" id="IPR028974">
    <property type="entry name" value="TSP_type-3_rpt"/>
</dbReference>
<dbReference type="Gene3D" id="3.10.50.40">
    <property type="match status" value="1"/>
</dbReference>
<dbReference type="SUPFAM" id="SSF103647">
    <property type="entry name" value="TSP type-3 repeat"/>
    <property type="match status" value="1"/>
</dbReference>
<feature type="region of interest" description="Disordered" evidence="5">
    <location>
        <begin position="210"/>
        <end position="278"/>
    </location>
</feature>
<keyword evidence="3 4" id="KW-0413">Isomerase</keyword>
<proteinExistence type="inferred from homology"/>
<evidence type="ECO:0000313" key="8">
    <source>
        <dbReference type="EMBL" id="MEL4454964.1"/>
    </source>
</evidence>
<feature type="compositionally biased region" description="Acidic residues" evidence="5">
    <location>
        <begin position="214"/>
        <end position="267"/>
    </location>
</feature>
<comment type="caution">
    <text evidence="8">The sequence shown here is derived from an EMBL/GenBank/DDBJ whole genome shotgun (WGS) entry which is preliminary data.</text>
</comment>
<dbReference type="Proteomes" id="UP001474120">
    <property type="component" value="Unassembled WGS sequence"/>
</dbReference>
<comment type="catalytic activity">
    <reaction evidence="1 3 4">
        <text>[protein]-peptidylproline (omega=180) = [protein]-peptidylproline (omega=0)</text>
        <dbReference type="Rhea" id="RHEA:16237"/>
        <dbReference type="Rhea" id="RHEA-COMP:10747"/>
        <dbReference type="Rhea" id="RHEA-COMP:10748"/>
        <dbReference type="ChEBI" id="CHEBI:83833"/>
        <dbReference type="ChEBI" id="CHEBI:83834"/>
        <dbReference type="EC" id="5.2.1.8"/>
    </reaction>
</comment>
<dbReference type="PROSITE" id="PS51257">
    <property type="entry name" value="PROKAR_LIPOPROTEIN"/>
    <property type="match status" value="1"/>
</dbReference>
<evidence type="ECO:0000256" key="2">
    <source>
        <dbReference type="ARBA" id="ARBA00023110"/>
    </source>
</evidence>
<evidence type="ECO:0000256" key="4">
    <source>
        <dbReference type="RuleBase" id="RU003915"/>
    </source>
</evidence>
<feature type="chain" id="PRO_5046946195" description="Peptidyl-prolyl cis-trans isomerase" evidence="6">
    <location>
        <begin position="20"/>
        <end position="278"/>
    </location>
</feature>
<dbReference type="InterPro" id="IPR046357">
    <property type="entry name" value="PPIase_dom_sf"/>
</dbReference>
<protein>
    <recommendedName>
        <fullName evidence="4">Peptidyl-prolyl cis-trans isomerase</fullName>
        <ecNumber evidence="4">5.2.1.8</ecNumber>
    </recommendedName>
</protein>
<evidence type="ECO:0000256" key="5">
    <source>
        <dbReference type="SAM" id="MobiDB-lite"/>
    </source>
</evidence>
<dbReference type="EC" id="5.2.1.8" evidence="4"/>
<dbReference type="EMBL" id="JBCDNA010000001">
    <property type="protein sequence ID" value="MEL4454964.1"/>
    <property type="molecule type" value="Genomic_DNA"/>
</dbReference>
<feature type="domain" description="PPIase FKBP-type" evidence="7">
    <location>
        <begin position="101"/>
        <end position="202"/>
    </location>
</feature>
<accession>A0ABU9KZZ9</accession>
<keyword evidence="9" id="KW-1185">Reference proteome</keyword>
<sequence>MKLKYVFLFFLGMAIVACNNDDDPKEEPHDPVAQALIDDAVLIEFLQSHYYTEEKQIDTIMNGETPLYDIVSTDAVVYNDINYKIYYYVDQEGIGISPSRNDSVQILYRGFMLDSTKFDENTSYTASKSWFNLPQTIPGFRYGATYFKEGEKVNYPDESFGYENTGNGFFFMPSGLAYGNSGSVSIPSNTPIYYFLDMGKVVISDTDGDFVSNNDEDVDGDGDATNDDTDGDLIPDYLDIDDDSDGTVTWEEDTNGDGDPTNDDTDGDGIPNYLDADS</sequence>
<dbReference type="InterPro" id="IPR001179">
    <property type="entry name" value="PPIase_FKBP_dom"/>
</dbReference>
<dbReference type="Pfam" id="PF00254">
    <property type="entry name" value="FKBP_C"/>
    <property type="match status" value="1"/>
</dbReference>
<keyword evidence="2 3" id="KW-0697">Rotamase</keyword>
<dbReference type="RefSeq" id="WP_342158685.1">
    <property type="nucleotide sequence ID" value="NZ_JBCDNA010000001.1"/>
</dbReference>
<reference evidence="8 9" key="1">
    <citation type="submission" date="2024-04" db="EMBL/GenBank/DDBJ databases">
        <title>whole genome sequencing of Lutimonas vermicola strain IMCC1616.</title>
        <authorList>
            <person name="Bae S.S."/>
        </authorList>
    </citation>
    <scope>NUCLEOTIDE SEQUENCE [LARGE SCALE GENOMIC DNA]</scope>
    <source>
        <strain evidence="8 9">IMCC1616</strain>
    </source>
</reference>
<evidence type="ECO:0000256" key="1">
    <source>
        <dbReference type="ARBA" id="ARBA00000971"/>
    </source>
</evidence>
<evidence type="ECO:0000256" key="3">
    <source>
        <dbReference type="PROSITE-ProRule" id="PRU00277"/>
    </source>
</evidence>
<dbReference type="GO" id="GO:0003755">
    <property type="term" value="F:peptidyl-prolyl cis-trans isomerase activity"/>
    <property type="evidence" value="ECO:0007669"/>
    <property type="project" value="UniProtKB-EC"/>
</dbReference>
<evidence type="ECO:0000259" key="7">
    <source>
        <dbReference type="PROSITE" id="PS50059"/>
    </source>
</evidence>
<evidence type="ECO:0000313" key="9">
    <source>
        <dbReference type="Proteomes" id="UP001474120"/>
    </source>
</evidence>
<dbReference type="SUPFAM" id="SSF54534">
    <property type="entry name" value="FKBP-like"/>
    <property type="match status" value="1"/>
</dbReference>
<gene>
    <name evidence="8" type="ORF">AABB81_03600</name>
</gene>
<organism evidence="8 9">
    <name type="scientific">Lutimonas vermicola</name>
    <dbReference type="NCBI Taxonomy" id="414288"/>
    <lineage>
        <taxon>Bacteria</taxon>
        <taxon>Pseudomonadati</taxon>
        <taxon>Bacteroidota</taxon>
        <taxon>Flavobacteriia</taxon>
        <taxon>Flavobacteriales</taxon>
        <taxon>Flavobacteriaceae</taxon>
        <taxon>Lutimonas</taxon>
    </lineage>
</organism>